<dbReference type="Proteomes" id="UP000006253">
    <property type="component" value="Unassembled WGS sequence"/>
</dbReference>
<evidence type="ECO:0000313" key="1">
    <source>
        <dbReference type="EMBL" id="EKO13531.1"/>
    </source>
</evidence>
<accession>A0A0E2AX79</accession>
<gene>
    <name evidence="1" type="ORF">LEP1GSC081_0195</name>
</gene>
<name>A0A0E2AX79_9LEPT</name>
<dbReference type="AlphaFoldDB" id="A0A0E2AX79"/>
<sequence>MNPITIKKIHFIWELIIHKMVDRLVNRRRKKFEPLIRQELETAGGVLTLPELVKRIGLKDSFYNRGIALEAVAPMVLRGEVIETDNPNATITNRLNLRKYRLTTRTYKKDNKN</sequence>
<protein>
    <submittedName>
        <fullName evidence="1">Uncharacterized protein</fullName>
    </submittedName>
</protein>
<comment type="caution">
    <text evidence="1">The sequence shown here is derived from an EMBL/GenBank/DDBJ whole genome shotgun (WGS) entry which is preliminary data.</text>
</comment>
<proteinExistence type="predicted"/>
<dbReference type="EMBL" id="AHMY02000069">
    <property type="protein sequence ID" value="EKO13531.1"/>
    <property type="molecule type" value="Genomic_DNA"/>
</dbReference>
<dbReference type="RefSeq" id="WP_004767080.1">
    <property type="nucleotide sequence ID" value="NZ_AHMY02000069.1"/>
</dbReference>
<evidence type="ECO:0000313" key="2">
    <source>
        <dbReference type="Proteomes" id="UP000006253"/>
    </source>
</evidence>
<reference evidence="1 2" key="1">
    <citation type="submission" date="2012-10" db="EMBL/GenBank/DDBJ databases">
        <authorList>
            <person name="Harkins D.M."/>
            <person name="Durkin A.S."/>
            <person name="Brinkac L.M."/>
            <person name="Selengut J.D."/>
            <person name="Sanka R."/>
            <person name="DePew J."/>
            <person name="Purushe J."/>
            <person name="Peacock S.J."/>
            <person name="Thaipadungpanit J."/>
            <person name="Wuthiekanun V.W."/>
            <person name="Day N.P."/>
            <person name="Vinetz J.M."/>
            <person name="Sutton G.G."/>
            <person name="Nelson W.C."/>
            <person name="Fouts D.E."/>
        </authorList>
    </citation>
    <scope>NUCLEOTIDE SEQUENCE [LARGE SCALE GENOMIC DNA]</scope>
    <source>
        <strain evidence="1 2">H1</strain>
    </source>
</reference>
<organism evidence="1 2">
    <name type="scientific">Leptospira kirschneri str. H1</name>
    <dbReference type="NCBI Taxonomy" id="1049966"/>
    <lineage>
        <taxon>Bacteria</taxon>
        <taxon>Pseudomonadati</taxon>
        <taxon>Spirochaetota</taxon>
        <taxon>Spirochaetia</taxon>
        <taxon>Leptospirales</taxon>
        <taxon>Leptospiraceae</taxon>
        <taxon>Leptospira</taxon>
    </lineage>
</organism>